<evidence type="ECO:0000313" key="1">
    <source>
        <dbReference type="EMBL" id="GMN41465.1"/>
    </source>
</evidence>
<protein>
    <submittedName>
        <fullName evidence="1">Uncharacterized protein</fullName>
    </submittedName>
</protein>
<dbReference type="AlphaFoldDB" id="A0AA87ZXE4"/>
<dbReference type="EMBL" id="BTGU01000012">
    <property type="protein sequence ID" value="GMN41465.1"/>
    <property type="molecule type" value="Genomic_DNA"/>
</dbReference>
<evidence type="ECO:0000313" key="2">
    <source>
        <dbReference type="Proteomes" id="UP001187192"/>
    </source>
</evidence>
<dbReference type="Gene3D" id="3.10.20.30">
    <property type="match status" value="1"/>
</dbReference>
<comment type="caution">
    <text evidence="1">The sequence shown here is derived from an EMBL/GenBank/DDBJ whole genome shotgun (WGS) entry which is preliminary data.</text>
</comment>
<organism evidence="1 2">
    <name type="scientific">Ficus carica</name>
    <name type="common">Common fig</name>
    <dbReference type="NCBI Taxonomy" id="3494"/>
    <lineage>
        <taxon>Eukaryota</taxon>
        <taxon>Viridiplantae</taxon>
        <taxon>Streptophyta</taxon>
        <taxon>Embryophyta</taxon>
        <taxon>Tracheophyta</taxon>
        <taxon>Spermatophyta</taxon>
        <taxon>Magnoliopsida</taxon>
        <taxon>eudicotyledons</taxon>
        <taxon>Gunneridae</taxon>
        <taxon>Pentapetalae</taxon>
        <taxon>rosids</taxon>
        <taxon>fabids</taxon>
        <taxon>Rosales</taxon>
        <taxon>Moraceae</taxon>
        <taxon>Ficeae</taxon>
        <taxon>Ficus</taxon>
    </lineage>
</organism>
<gene>
    <name evidence="1" type="ORF">TIFTF001_010690</name>
</gene>
<accession>A0AA87ZXE4</accession>
<proteinExistence type="predicted"/>
<keyword evidence="2" id="KW-1185">Reference proteome</keyword>
<name>A0AA87ZXE4_FICCA</name>
<dbReference type="InterPro" id="IPR012675">
    <property type="entry name" value="Beta-grasp_dom_sf"/>
</dbReference>
<sequence>MLKQSEIKVSRGVIFQNYCYFSSTSLGSEEEQKITMIFVDKVGKEHHVKDEEYYNKLEEPTDDENLMLDFAFGLKET</sequence>
<dbReference type="Proteomes" id="UP001187192">
    <property type="component" value="Unassembled WGS sequence"/>
</dbReference>
<reference evidence="1" key="1">
    <citation type="submission" date="2023-07" db="EMBL/GenBank/DDBJ databases">
        <title>draft genome sequence of fig (Ficus carica).</title>
        <authorList>
            <person name="Takahashi T."/>
            <person name="Nishimura K."/>
        </authorList>
    </citation>
    <scope>NUCLEOTIDE SEQUENCE</scope>
</reference>